<evidence type="ECO:0000313" key="2">
    <source>
        <dbReference type="Proteomes" id="UP000789901"/>
    </source>
</evidence>
<dbReference type="EMBL" id="CAJVQB010103234">
    <property type="protein sequence ID" value="CAG8850880.1"/>
    <property type="molecule type" value="Genomic_DNA"/>
</dbReference>
<organism evidence="1 2">
    <name type="scientific">Gigaspora margarita</name>
    <dbReference type="NCBI Taxonomy" id="4874"/>
    <lineage>
        <taxon>Eukaryota</taxon>
        <taxon>Fungi</taxon>
        <taxon>Fungi incertae sedis</taxon>
        <taxon>Mucoromycota</taxon>
        <taxon>Glomeromycotina</taxon>
        <taxon>Glomeromycetes</taxon>
        <taxon>Diversisporales</taxon>
        <taxon>Gigasporaceae</taxon>
        <taxon>Gigaspora</taxon>
    </lineage>
</organism>
<proteinExistence type="predicted"/>
<dbReference type="Proteomes" id="UP000789901">
    <property type="component" value="Unassembled WGS sequence"/>
</dbReference>
<sequence length="183" mass="21627">SEYQGNIMSWIASLLEWKNWEVIDYKIEPIFNLLDNHQRDRIIKKIVVKRILKKDIIPINESNIKDSYHLRSLKINSDNDKLKLTLVYNNNEHKLLIHCIEGNKNEFNLEEPKFKRSEHIKKTDTIQVDSNDFPLITCMQDLPLDDCNKYIVLGVTFSKVDDKSEACIFTYNVKSRQLDKIDD</sequence>
<name>A0ABN7XA13_GIGMA</name>
<evidence type="ECO:0000313" key="1">
    <source>
        <dbReference type="EMBL" id="CAG8850880.1"/>
    </source>
</evidence>
<feature type="non-terminal residue" evidence="1">
    <location>
        <position position="183"/>
    </location>
</feature>
<accession>A0ABN7XA13</accession>
<reference evidence="1 2" key="1">
    <citation type="submission" date="2021-06" db="EMBL/GenBank/DDBJ databases">
        <authorList>
            <person name="Kallberg Y."/>
            <person name="Tangrot J."/>
            <person name="Rosling A."/>
        </authorList>
    </citation>
    <scope>NUCLEOTIDE SEQUENCE [LARGE SCALE GENOMIC DNA]</scope>
    <source>
        <strain evidence="1 2">120-4 pot B 10/14</strain>
    </source>
</reference>
<keyword evidence="2" id="KW-1185">Reference proteome</keyword>
<comment type="caution">
    <text evidence="1">The sequence shown here is derived from an EMBL/GenBank/DDBJ whole genome shotgun (WGS) entry which is preliminary data.</text>
</comment>
<feature type="non-terminal residue" evidence="1">
    <location>
        <position position="1"/>
    </location>
</feature>
<gene>
    <name evidence="1" type="ORF">GMARGA_LOCUS40441</name>
</gene>
<protein>
    <submittedName>
        <fullName evidence="1">19430_t:CDS:1</fullName>
    </submittedName>
</protein>